<accession>A0A0G1HY69</accession>
<sequence>MTKPISTKIIIITISGIILLTLTVAGIFTYYSLFGAPQSKAEPERFIISLDAKNQDVVQKLHEQGFIKSEWGFKYALQENERNYLLQPGGYKISKSMTAWQVVEALKEPYMKWVVIPEGLRKEQIAELIGDALGWDQEAKTNWVGNYSAMNYDEIGGVYFPDTYLLPKDETGLQIADRLRVKFNEKFQPYADKFVKENIKWTTALKVASLVQREAANKADMPLIAGIIWNRLLNDPPMKLEIDATVQYALGESGNWWPKIKPADYKTESPYNTYLNKGLPPHPICNPGLDAINAVLNPAETDCLYYLHDSNRQTHCAKTYEEHKLNIEKYLK</sequence>
<dbReference type="EC" id="4.2.2.29" evidence="7"/>
<keyword evidence="2 7" id="KW-0812">Transmembrane</keyword>
<evidence type="ECO:0000256" key="7">
    <source>
        <dbReference type="HAMAP-Rule" id="MF_02065"/>
    </source>
</evidence>
<dbReference type="Pfam" id="PF02618">
    <property type="entry name" value="YceG"/>
    <property type="match status" value="1"/>
</dbReference>
<keyword evidence="4 7" id="KW-0472">Membrane</keyword>
<evidence type="ECO:0000256" key="5">
    <source>
        <dbReference type="ARBA" id="ARBA00023239"/>
    </source>
</evidence>
<dbReference type="PANTHER" id="PTHR30518">
    <property type="entry name" value="ENDOLYTIC MUREIN TRANSGLYCOSYLASE"/>
    <property type="match status" value="1"/>
</dbReference>
<dbReference type="GO" id="GO:0009252">
    <property type="term" value="P:peptidoglycan biosynthetic process"/>
    <property type="evidence" value="ECO:0007669"/>
    <property type="project" value="UniProtKB-UniRule"/>
</dbReference>
<organism evidence="8 9">
    <name type="scientific">Candidatus Nomurabacteria bacterium GW2011_GWF2_43_8</name>
    <dbReference type="NCBI Taxonomy" id="1618779"/>
    <lineage>
        <taxon>Bacteria</taxon>
        <taxon>Candidatus Nomuraibacteriota</taxon>
    </lineage>
</organism>
<evidence type="ECO:0000256" key="2">
    <source>
        <dbReference type="ARBA" id="ARBA00022692"/>
    </source>
</evidence>
<comment type="catalytic activity">
    <reaction evidence="7">
        <text>a peptidoglycan chain = a peptidoglycan chain with N-acetyl-1,6-anhydromuramyl-[peptide] at the reducing end + a peptidoglycan chain with N-acetylglucosamine at the non-reducing end.</text>
        <dbReference type="EC" id="4.2.2.29"/>
    </reaction>
</comment>
<dbReference type="PATRIC" id="fig|1618779.3.peg.271"/>
<dbReference type="PANTHER" id="PTHR30518:SF2">
    <property type="entry name" value="ENDOLYTIC MUREIN TRANSGLYCOSYLASE"/>
    <property type="match status" value="1"/>
</dbReference>
<feature type="transmembrane region" description="Helical" evidence="7">
    <location>
        <begin position="9"/>
        <end position="33"/>
    </location>
</feature>
<protein>
    <recommendedName>
        <fullName evidence="7">Endolytic murein transglycosylase</fullName>
        <ecNumber evidence="7">4.2.2.29</ecNumber>
    </recommendedName>
    <alternativeName>
        <fullName evidence="7">Peptidoglycan lytic transglycosylase</fullName>
    </alternativeName>
    <alternativeName>
        <fullName evidence="7">Peptidoglycan polymerization terminase</fullName>
    </alternativeName>
</protein>
<evidence type="ECO:0000313" key="9">
    <source>
        <dbReference type="Proteomes" id="UP000033831"/>
    </source>
</evidence>
<dbReference type="InterPro" id="IPR003770">
    <property type="entry name" value="MLTG-like"/>
</dbReference>
<evidence type="ECO:0000256" key="3">
    <source>
        <dbReference type="ARBA" id="ARBA00022989"/>
    </source>
</evidence>
<evidence type="ECO:0000256" key="6">
    <source>
        <dbReference type="ARBA" id="ARBA00023316"/>
    </source>
</evidence>
<evidence type="ECO:0000256" key="1">
    <source>
        <dbReference type="ARBA" id="ARBA00022475"/>
    </source>
</evidence>
<keyword evidence="1 7" id="KW-1003">Cell membrane</keyword>
<gene>
    <name evidence="7" type="primary">mltG</name>
    <name evidence="8" type="ORF">UW07_C0012G0010</name>
</gene>
<evidence type="ECO:0000313" key="8">
    <source>
        <dbReference type="EMBL" id="KKT24577.1"/>
    </source>
</evidence>
<keyword evidence="6 7" id="KW-0961">Cell wall biogenesis/degradation</keyword>
<dbReference type="GO" id="GO:0008932">
    <property type="term" value="F:lytic endotransglycosylase activity"/>
    <property type="evidence" value="ECO:0007669"/>
    <property type="project" value="UniProtKB-UniRule"/>
</dbReference>
<reference evidence="8 9" key="1">
    <citation type="journal article" date="2015" name="Nature">
        <title>rRNA introns, odd ribosomes, and small enigmatic genomes across a large radiation of phyla.</title>
        <authorList>
            <person name="Brown C.T."/>
            <person name="Hug L.A."/>
            <person name="Thomas B.C."/>
            <person name="Sharon I."/>
            <person name="Castelle C.J."/>
            <person name="Singh A."/>
            <person name="Wilkins M.J."/>
            <person name="Williams K.H."/>
            <person name="Banfield J.F."/>
        </authorList>
    </citation>
    <scope>NUCLEOTIDE SEQUENCE [LARGE SCALE GENOMIC DNA]</scope>
</reference>
<proteinExistence type="inferred from homology"/>
<dbReference type="EMBL" id="LCGX01000012">
    <property type="protein sequence ID" value="KKT24577.1"/>
    <property type="molecule type" value="Genomic_DNA"/>
</dbReference>
<feature type="site" description="Important for catalytic activity" evidence="7">
    <location>
        <position position="214"/>
    </location>
</feature>
<dbReference type="GO" id="GO:0005886">
    <property type="term" value="C:plasma membrane"/>
    <property type="evidence" value="ECO:0007669"/>
    <property type="project" value="UniProtKB-SubCell"/>
</dbReference>
<dbReference type="GO" id="GO:0071555">
    <property type="term" value="P:cell wall organization"/>
    <property type="evidence" value="ECO:0007669"/>
    <property type="project" value="UniProtKB-KW"/>
</dbReference>
<dbReference type="Proteomes" id="UP000033831">
    <property type="component" value="Unassembled WGS sequence"/>
</dbReference>
<dbReference type="NCBIfam" id="TIGR00247">
    <property type="entry name" value="endolytic transglycosylase MltG"/>
    <property type="match status" value="1"/>
</dbReference>
<comment type="function">
    <text evidence="7">Functions as a peptidoglycan terminase that cleaves nascent peptidoglycan strands endolytically to terminate their elongation.</text>
</comment>
<keyword evidence="5 7" id="KW-0456">Lyase</keyword>
<name>A0A0G1HY69_9BACT</name>
<dbReference type="AlphaFoldDB" id="A0A0G1HY69"/>
<dbReference type="Gene3D" id="3.30.1490.480">
    <property type="entry name" value="Endolytic murein transglycosylase"/>
    <property type="match status" value="1"/>
</dbReference>
<dbReference type="HAMAP" id="MF_02065">
    <property type="entry name" value="MltG"/>
    <property type="match status" value="1"/>
</dbReference>
<comment type="caution">
    <text evidence="8">The sequence shown here is derived from an EMBL/GenBank/DDBJ whole genome shotgun (WGS) entry which is preliminary data.</text>
</comment>
<evidence type="ECO:0000256" key="4">
    <source>
        <dbReference type="ARBA" id="ARBA00023136"/>
    </source>
</evidence>
<comment type="subcellular location">
    <subcellularLocation>
        <location evidence="7">Cell membrane</location>
        <topology evidence="7">Single-pass membrane protein</topology>
    </subcellularLocation>
</comment>
<comment type="similarity">
    <text evidence="7">Belongs to the transglycosylase MltG family.</text>
</comment>
<keyword evidence="3 7" id="KW-1133">Transmembrane helix</keyword>